<keyword evidence="2" id="KW-1133">Transmembrane helix</keyword>
<dbReference type="EMBL" id="CP039291">
    <property type="protein sequence ID" value="QCB92984.1"/>
    <property type="molecule type" value="Genomic_DNA"/>
</dbReference>
<feature type="compositionally biased region" description="Low complexity" evidence="1">
    <location>
        <begin position="52"/>
        <end position="63"/>
    </location>
</feature>
<dbReference type="RefSeq" id="WP_135973935.1">
    <property type="nucleotide sequence ID" value="NZ_CP039291.1"/>
</dbReference>
<keyword evidence="4" id="KW-1185">Reference proteome</keyword>
<feature type="region of interest" description="Disordered" evidence="1">
    <location>
        <begin position="1"/>
        <end position="66"/>
    </location>
</feature>
<dbReference type="KEGG" id="celz:E5225_04835"/>
<feature type="transmembrane region" description="Helical" evidence="2">
    <location>
        <begin position="100"/>
        <end position="120"/>
    </location>
</feature>
<dbReference type="AlphaFoldDB" id="A0A4P7SJU6"/>
<sequence>MSTDDTRPLPADETRPLPVDETRPLPVDEPVSGTADDPQRAPAADRAHDGTADGATATGTTGRPARDRARVGTIVWGVVIALLGAGVLAIAAGYTIDLELAAIALLILAGLGLIIGPLVANARRGRGDEPGGVRG</sequence>
<feature type="compositionally biased region" description="Basic and acidic residues" evidence="1">
    <location>
        <begin position="1"/>
        <end position="23"/>
    </location>
</feature>
<evidence type="ECO:0000256" key="1">
    <source>
        <dbReference type="SAM" id="MobiDB-lite"/>
    </source>
</evidence>
<evidence type="ECO:0000256" key="2">
    <source>
        <dbReference type="SAM" id="Phobius"/>
    </source>
</evidence>
<keyword evidence="2" id="KW-0812">Transmembrane</keyword>
<dbReference type="Proteomes" id="UP000296469">
    <property type="component" value="Chromosome"/>
</dbReference>
<accession>A0A4P7SJU6</accession>
<evidence type="ECO:0000313" key="3">
    <source>
        <dbReference type="EMBL" id="QCB92984.1"/>
    </source>
</evidence>
<keyword evidence="2" id="KW-0472">Membrane</keyword>
<gene>
    <name evidence="3" type="ORF">E5225_04835</name>
</gene>
<feature type="compositionally biased region" description="Basic and acidic residues" evidence="1">
    <location>
        <begin position="37"/>
        <end position="51"/>
    </location>
</feature>
<evidence type="ECO:0000313" key="4">
    <source>
        <dbReference type="Proteomes" id="UP000296469"/>
    </source>
</evidence>
<name>A0A4P7SJU6_9CELL</name>
<protein>
    <submittedName>
        <fullName evidence="3">Uncharacterized protein</fullName>
    </submittedName>
</protein>
<proteinExistence type="predicted"/>
<reference evidence="3 4" key="1">
    <citation type="submission" date="2019-04" db="EMBL/GenBank/DDBJ databases">
        <title>Isolation and identification of Cellulomonas shaoxiangyii sp. Nov. isolated from feces of the Tibetan antelopes (Pantholops hodgsonii) in the Qinghai-Tibet plateau of China.</title>
        <authorList>
            <person name="Tian Z."/>
        </authorList>
    </citation>
    <scope>NUCLEOTIDE SEQUENCE [LARGE SCALE GENOMIC DNA]</scope>
    <source>
        <strain evidence="3 4">Z28</strain>
    </source>
</reference>
<feature type="transmembrane region" description="Helical" evidence="2">
    <location>
        <begin position="73"/>
        <end position="94"/>
    </location>
</feature>
<organism evidence="3 4">
    <name type="scientific">Cellulomonas shaoxiangyii</name>
    <dbReference type="NCBI Taxonomy" id="2566013"/>
    <lineage>
        <taxon>Bacteria</taxon>
        <taxon>Bacillati</taxon>
        <taxon>Actinomycetota</taxon>
        <taxon>Actinomycetes</taxon>
        <taxon>Micrococcales</taxon>
        <taxon>Cellulomonadaceae</taxon>
        <taxon>Cellulomonas</taxon>
    </lineage>
</organism>